<protein>
    <submittedName>
        <fullName evidence="1">RNA-binding protein</fullName>
    </submittedName>
</protein>
<dbReference type="Pfam" id="PF05258">
    <property type="entry name" value="DciA"/>
    <property type="match status" value="1"/>
</dbReference>
<accession>A0A1L3J1S2</accession>
<dbReference type="KEGG" id="grl:LPB144_01135"/>
<reference evidence="1 2" key="1">
    <citation type="submission" date="2016-11" db="EMBL/GenBank/DDBJ databases">
        <title>Gramella sp. LPB0144 isolated from marine environment.</title>
        <authorList>
            <person name="Kim E."/>
            <person name="Yi H."/>
        </authorList>
    </citation>
    <scope>NUCLEOTIDE SEQUENCE [LARGE SCALE GENOMIC DNA]</scope>
    <source>
        <strain evidence="1 2">LPB0144</strain>
    </source>
</reference>
<evidence type="ECO:0000313" key="2">
    <source>
        <dbReference type="Proteomes" id="UP000182510"/>
    </source>
</evidence>
<keyword evidence="2" id="KW-1185">Reference proteome</keyword>
<proteinExistence type="predicted"/>
<dbReference type="AlphaFoldDB" id="A0A1L3J1S2"/>
<sequence>MKRRKNEEMKLSDLLKSFVDENKLDKGLNQVKIQDVWNDQMGPAIKKYTTGIKLKNDVLYVQLSSSVLREELSYGKEKIIRIMNEEMGKKVITKLVLR</sequence>
<dbReference type="RefSeq" id="WP_072551747.1">
    <property type="nucleotide sequence ID" value="NZ_CP018153.1"/>
</dbReference>
<dbReference type="EMBL" id="CP018153">
    <property type="protein sequence ID" value="APG59092.1"/>
    <property type="molecule type" value="Genomic_DNA"/>
</dbReference>
<dbReference type="InterPro" id="IPR007922">
    <property type="entry name" value="DciA-like"/>
</dbReference>
<dbReference type="OrthoDB" id="9804942at2"/>
<dbReference type="PANTHER" id="PTHR36456">
    <property type="entry name" value="UPF0232 PROTEIN SCO3875"/>
    <property type="match status" value="1"/>
</dbReference>
<dbReference type="Proteomes" id="UP000182510">
    <property type="component" value="Chromosome"/>
</dbReference>
<evidence type="ECO:0000313" key="1">
    <source>
        <dbReference type="EMBL" id="APG59092.1"/>
    </source>
</evidence>
<dbReference type="PANTHER" id="PTHR36456:SF1">
    <property type="entry name" value="UPF0232 PROTEIN SCO3875"/>
    <property type="match status" value="1"/>
</dbReference>
<gene>
    <name evidence="1" type="ORF">LPB144_01135</name>
</gene>
<organism evidence="1 2">
    <name type="scientific">Christiangramia salexigens</name>
    <dbReference type="NCBI Taxonomy" id="1913577"/>
    <lineage>
        <taxon>Bacteria</taxon>
        <taxon>Pseudomonadati</taxon>
        <taxon>Bacteroidota</taxon>
        <taxon>Flavobacteriia</taxon>
        <taxon>Flavobacteriales</taxon>
        <taxon>Flavobacteriaceae</taxon>
        <taxon>Christiangramia</taxon>
    </lineage>
</organism>
<name>A0A1L3J1S2_9FLAO</name>
<dbReference type="STRING" id="1913577.LPB144_01135"/>